<dbReference type="Proteomes" id="UP001374579">
    <property type="component" value="Unassembled WGS sequence"/>
</dbReference>
<feature type="compositionally biased region" description="Polar residues" evidence="3">
    <location>
        <begin position="660"/>
        <end position="678"/>
    </location>
</feature>
<keyword evidence="6" id="KW-1185">Reference proteome</keyword>
<feature type="compositionally biased region" description="Low complexity" evidence="3">
    <location>
        <begin position="255"/>
        <end position="272"/>
    </location>
</feature>
<evidence type="ECO:0000256" key="3">
    <source>
        <dbReference type="SAM" id="MobiDB-lite"/>
    </source>
</evidence>
<dbReference type="GO" id="GO:0046872">
    <property type="term" value="F:metal ion binding"/>
    <property type="evidence" value="ECO:0007669"/>
    <property type="project" value="UniProtKB-UniRule"/>
</dbReference>
<accession>A0AAN9BSP1</accession>
<dbReference type="PROSITE" id="PS51140">
    <property type="entry name" value="CUE"/>
    <property type="match status" value="1"/>
</dbReference>
<keyword evidence="2" id="KW-0227">DNA damage</keyword>
<name>A0AAN9BSP1_9CAEN</name>
<feature type="compositionally biased region" description="Basic and acidic residues" evidence="3">
    <location>
        <begin position="585"/>
        <end position="602"/>
    </location>
</feature>
<dbReference type="GO" id="GO:0043130">
    <property type="term" value="F:ubiquitin binding"/>
    <property type="evidence" value="ECO:0007669"/>
    <property type="project" value="InterPro"/>
</dbReference>
<comment type="cofactor">
    <cofactor evidence="2">
        <name>Mg(2+)</name>
        <dbReference type="ChEBI" id="CHEBI:18420"/>
    </cofactor>
</comment>
<evidence type="ECO:0000256" key="1">
    <source>
        <dbReference type="ARBA" id="ARBA00022801"/>
    </source>
</evidence>
<feature type="region of interest" description="Disordered" evidence="3">
    <location>
        <begin position="615"/>
        <end position="803"/>
    </location>
</feature>
<dbReference type="EC" id="3.1.22.-" evidence="2"/>
<feature type="region of interest" description="Disordered" evidence="3">
    <location>
        <begin position="535"/>
        <end position="559"/>
    </location>
</feature>
<dbReference type="AlphaFoldDB" id="A0AAN9BSP1"/>
<dbReference type="InterPro" id="IPR006166">
    <property type="entry name" value="ERCC4_domain"/>
</dbReference>
<evidence type="ECO:0000256" key="2">
    <source>
        <dbReference type="RuleBase" id="RU369042"/>
    </source>
</evidence>
<dbReference type="GO" id="GO:0000727">
    <property type="term" value="P:double-strand break repair via break-induced replication"/>
    <property type="evidence" value="ECO:0007669"/>
    <property type="project" value="UniProtKB-UniRule"/>
</dbReference>
<dbReference type="GO" id="GO:0006308">
    <property type="term" value="P:DNA catabolic process"/>
    <property type="evidence" value="ECO:0007669"/>
    <property type="project" value="UniProtKB-UniRule"/>
</dbReference>
<keyword evidence="1 2" id="KW-0378">Hydrolase</keyword>
<comment type="caution">
    <text evidence="5">The sequence shown here is derived from an EMBL/GenBank/DDBJ whole genome shotgun (WGS) entry which is preliminary data.</text>
</comment>
<dbReference type="PANTHER" id="PTHR13451:SF0">
    <property type="entry name" value="CROSSOVER JUNCTION ENDONUCLEASE MUS81"/>
    <property type="match status" value="1"/>
</dbReference>
<feature type="region of interest" description="Disordered" evidence="3">
    <location>
        <begin position="196"/>
        <end position="272"/>
    </location>
</feature>
<protein>
    <recommendedName>
        <fullName evidence="2">Crossover junction endonuclease MUS81</fullName>
        <ecNumber evidence="2">3.1.22.-</ecNumber>
    </recommendedName>
</protein>
<feature type="compositionally biased region" description="Polar residues" evidence="3">
    <location>
        <begin position="704"/>
        <end position="723"/>
    </location>
</feature>
<evidence type="ECO:0000259" key="4">
    <source>
        <dbReference type="PROSITE" id="PS51140"/>
    </source>
</evidence>
<comment type="subunit">
    <text evidence="2">Interacts with EME1.</text>
</comment>
<evidence type="ECO:0000313" key="5">
    <source>
        <dbReference type="EMBL" id="KAK7111082.1"/>
    </source>
</evidence>
<keyword evidence="2" id="KW-0255">Endonuclease</keyword>
<keyword evidence="2" id="KW-0539">Nucleus</keyword>
<comment type="similarity">
    <text evidence="2">Belongs to the XPF family.</text>
</comment>
<keyword evidence="2" id="KW-0460">Magnesium</keyword>
<keyword evidence="2" id="KW-0234">DNA repair</keyword>
<feature type="compositionally biased region" description="Low complexity" evidence="3">
    <location>
        <begin position="199"/>
        <end position="229"/>
    </location>
</feature>
<dbReference type="GO" id="GO:0048257">
    <property type="term" value="F:3'-flap endonuclease activity"/>
    <property type="evidence" value="ECO:0007669"/>
    <property type="project" value="TreeGrafter"/>
</dbReference>
<dbReference type="EMBL" id="JBAMIC010000003">
    <property type="protein sequence ID" value="KAK7111082.1"/>
    <property type="molecule type" value="Genomic_DNA"/>
</dbReference>
<keyword evidence="2" id="KW-0540">Nuclease</keyword>
<dbReference type="GO" id="GO:0003677">
    <property type="term" value="F:DNA binding"/>
    <property type="evidence" value="ECO:0007669"/>
    <property type="project" value="UniProtKB-UniRule"/>
</dbReference>
<dbReference type="GO" id="GO:0000712">
    <property type="term" value="P:resolution of meiotic recombination intermediates"/>
    <property type="evidence" value="ECO:0007669"/>
    <property type="project" value="TreeGrafter"/>
</dbReference>
<dbReference type="PANTHER" id="PTHR13451">
    <property type="entry name" value="CLASS II CROSSOVER JUNCTION ENDONUCLEASE MUS81"/>
    <property type="match status" value="1"/>
</dbReference>
<feature type="region of interest" description="Disordered" evidence="3">
    <location>
        <begin position="576"/>
        <end position="602"/>
    </location>
</feature>
<sequence>MAGRKKYFDLRYMFMRGLMSHERMQRSRHYLKSAAECTSKAIVSLELSEKNINTAKQALRLESIGPETVRRLEGYVDSKAHSSERPAPGRYISSAGAILVALLSLSEKAAEDSQSGVALIPEQELHNEAARLCVEKFLPKQSPGSCQAWWRLEVLIKRDLVKRRSLQKANVYHLLPLGREAALALRARSLGQDSSIADAATKPSSPSTVTPPATATAAAAASKTAAATPKPRKRRGKKIETETTNLAPAEKKPLASKPASSAPSASTGVSSSVTAPLSAVSEATVEHVLTDAMYSSDKGQDGVVLLVDIQECGGNRAGLAELCEMIEQTGTTYRTRKLPCADYAWIWRCEGVERQLPFLLERKRADDVAYSLKDGRFWGQISKMGKQREELQKKGVGATLQYIVEGKPENFVVRCADGCQGVGRCGNPTLTQVQRVLGDLKQHPHLELISVESILDTVRHLAVITTMLKHRCERGEFDQLIIAEMATVAKTSATQGKPVTATIVKSEDPVFIIDDENDDMHDSCHFHSQNVEATGKNFSRKSSSITRSQEQMELDGRKNFDDREFCADRKEGSWSLHSSGNLENADVHSKRQPGDWRFSDKDRHFQREGNDIDWKCHSKKSNEEPSYSNKSSHSVKLEEEGFTDSPPLLLPALAKPPQADVNTESRSVGQSGRRQAQQESRDPVGPKSPFSTAGGREKLRKQTGAESSLNSSLGQRKSVNESSCKTELRSHSADKRNLVSSPMGAKKWTSISPVINKSAEYSPGKNDLDFDSQEPQTWSCLSPYKGNNASKSPSDGELVFESKRSKRWTEGVPFTNCSVTNATGKSSTISSSISPGREDSARHFEHKDNSHTLKRPKTEGSKQHIDDDGEHTLVEKKTKSWLFEDGDSDSGGGLMIQTAKVGGEGSKLSGLTLFPRVSFDLHHKNGRDATSGNWSSPSKSGCLFSDLTPVEPASGDGLLGGHLDPLKKRRSSASGYTEGGSAGSCPASAAFLDAEWFDKTSSTSGGSSTSGATAKTTECSGLKREFAGSPVTKVSTRCKSPELRKKSRVTYKTEDMSPVCERVRGREAVMVALSNFHDRSDSEDSDSLPDIDLGVCPSRPPSFNAPPSLPSSGPREGWEREATPSHGGSNSQEGVIAGALSRAGNGGADDELGDKITQIAAVFPQMKGRQIAELLRHFGGDVERCVTAILEDPGLMGRQEMATSSNPTPPSTTTTSFIATASSSGGSINAFIDLTD</sequence>
<dbReference type="GO" id="GO:0008821">
    <property type="term" value="F:crossover junction DNA endonuclease activity"/>
    <property type="evidence" value="ECO:0007669"/>
    <property type="project" value="UniProtKB-UniRule"/>
</dbReference>
<dbReference type="InterPro" id="IPR011335">
    <property type="entry name" value="Restrct_endonuc-II-like"/>
</dbReference>
<dbReference type="Gene3D" id="1.10.8.10">
    <property type="entry name" value="DNA helicase RuvA subunit, C-terminal domain"/>
    <property type="match status" value="1"/>
</dbReference>
<reference evidence="5 6" key="1">
    <citation type="submission" date="2024-02" db="EMBL/GenBank/DDBJ databases">
        <title>Chromosome-scale genome assembly of the rough periwinkle Littorina saxatilis.</title>
        <authorList>
            <person name="De Jode A."/>
            <person name="Faria R."/>
            <person name="Formenti G."/>
            <person name="Sims Y."/>
            <person name="Smith T.P."/>
            <person name="Tracey A."/>
            <person name="Wood J.M.D."/>
            <person name="Zagrodzka Z.B."/>
            <person name="Johannesson K."/>
            <person name="Butlin R.K."/>
            <person name="Leder E.H."/>
        </authorList>
    </citation>
    <scope>NUCLEOTIDE SEQUENCE [LARGE SCALE GENOMIC DNA]</scope>
    <source>
        <strain evidence="5">Snail1</strain>
        <tissue evidence="5">Muscle</tissue>
    </source>
</reference>
<proteinExistence type="inferred from homology"/>
<dbReference type="Gene3D" id="3.40.50.10130">
    <property type="match status" value="1"/>
</dbReference>
<feature type="region of interest" description="Disordered" evidence="3">
    <location>
        <begin position="819"/>
        <end position="871"/>
    </location>
</feature>
<feature type="compositionally biased region" description="Low complexity" evidence="3">
    <location>
        <begin position="646"/>
        <end position="657"/>
    </location>
</feature>
<dbReference type="CDD" id="cd20074">
    <property type="entry name" value="XPF_nuclease_Mus81"/>
    <property type="match status" value="1"/>
</dbReference>
<dbReference type="Pfam" id="PF02732">
    <property type="entry name" value="ERCC4"/>
    <property type="match status" value="1"/>
</dbReference>
<dbReference type="SMART" id="SM00891">
    <property type="entry name" value="ERCC4"/>
    <property type="match status" value="1"/>
</dbReference>
<comment type="function">
    <text evidence="2">Interacts with EME1 to form a DNA structure-specific endonuclease with substrate preference for branched DNA structures with a 5'-end at the branch nick. Typical substrates include 3'-flap structures, D-loops, replication forks and nicked Holliday junctions. May be required in mitosis for the processing of stalled or collapsed replication fork intermediates. May be required in meiosis for the repair of meiosis-specific double strand breaks subsequent to single-end invasion (SEI).</text>
</comment>
<feature type="compositionally biased region" description="Basic and acidic residues" evidence="3">
    <location>
        <begin position="836"/>
        <end position="871"/>
    </location>
</feature>
<comment type="subcellular location">
    <subcellularLocation>
        <location evidence="2">Nucleus</location>
    </subcellularLocation>
</comment>
<dbReference type="InterPro" id="IPR047416">
    <property type="entry name" value="XPF_nuclease_Mus81"/>
</dbReference>
<feature type="compositionally biased region" description="Basic and acidic residues" evidence="3">
    <location>
        <begin position="724"/>
        <end position="737"/>
    </location>
</feature>
<keyword evidence="2" id="KW-0479">Metal-binding</keyword>
<dbReference type="Pfam" id="PF02845">
    <property type="entry name" value="CUE"/>
    <property type="match status" value="1"/>
</dbReference>
<gene>
    <name evidence="5" type="ORF">V1264_014857</name>
</gene>
<dbReference type="InterPro" id="IPR033309">
    <property type="entry name" value="Mus81"/>
</dbReference>
<feature type="compositionally biased region" description="Polar residues" evidence="3">
    <location>
        <begin position="535"/>
        <end position="551"/>
    </location>
</feature>
<organism evidence="5 6">
    <name type="scientific">Littorina saxatilis</name>
    <dbReference type="NCBI Taxonomy" id="31220"/>
    <lineage>
        <taxon>Eukaryota</taxon>
        <taxon>Metazoa</taxon>
        <taxon>Spiralia</taxon>
        <taxon>Lophotrochozoa</taxon>
        <taxon>Mollusca</taxon>
        <taxon>Gastropoda</taxon>
        <taxon>Caenogastropoda</taxon>
        <taxon>Littorinimorpha</taxon>
        <taxon>Littorinoidea</taxon>
        <taxon>Littorinidae</taxon>
        <taxon>Littorina</taxon>
    </lineage>
</organism>
<dbReference type="InterPro" id="IPR036388">
    <property type="entry name" value="WH-like_DNA-bd_sf"/>
</dbReference>
<feature type="compositionally biased region" description="Polar residues" evidence="3">
    <location>
        <begin position="624"/>
        <end position="634"/>
    </location>
</feature>
<feature type="compositionally biased region" description="Pro residues" evidence="3">
    <location>
        <begin position="1098"/>
        <end position="1109"/>
    </location>
</feature>
<dbReference type="GO" id="GO:0005634">
    <property type="term" value="C:nucleus"/>
    <property type="evidence" value="ECO:0007669"/>
    <property type="project" value="UniProtKB-SubCell"/>
</dbReference>
<evidence type="ECO:0000313" key="6">
    <source>
        <dbReference type="Proteomes" id="UP001374579"/>
    </source>
</evidence>
<dbReference type="GO" id="GO:0031573">
    <property type="term" value="P:mitotic intra-S DNA damage checkpoint signaling"/>
    <property type="evidence" value="ECO:0007669"/>
    <property type="project" value="TreeGrafter"/>
</dbReference>
<dbReference type="InterPro" id="IPR003892">
    <property type="entry name" value="CUE"/>
</dbReference>
<feature type="compositionally biased region" description="Polar residues" evidence="3">
    <location>
        <begin position="773"/>
        <end position="793"/>
    </location>
</feature>
<feature type="region of interest" description="Disordered" evidence="3">
    <location>
        <begin position="1077"/>
        <end position="1133"/>
    </location>
</feature>
<dbReference type="GO" id="GO:0048476">
    <property type="term" value="C:Holliday junction resolvase complex"/>
    <property type="evidence" value="ECO:0007669"/>
    <property type="project" value="UniProtKB-UniRule"/>
</dbReference>
<feature type="region of interest" description="Disordered" evidence="3">
    <location>
        <begin position="955"/>
        <end position="984"/>
    </location>
</feature>
<feature type="domain" description="CUE" evidence="4">
    <location>
        <begin position="1151"/>
        <end position="1194"/>
    </location>
</feature>
<dbReference type="Gene3D" id="1.10.10.10">
    <property type="entry name" value="Winged helix-like DNA-binding domain superfamily/Winged helix DNA-binding domain"/>
    <property type="match status" value="1"/>
</dbReference>
<keyword evidence="2" id="KW-0233">DNA recombination</keyword>
<dbReference type="SUPFAM" id="SSF52980">
    <property type="entry name" value="Restriction endonuclease-like"/>
    <property type="match status" value="1"/>
</dbReference>